<protein>
    <submittedName>
        <fullName evidence="2">Uncharacterized protein</fullName>
    </submittedName>
</protein>
<gene>
    <name evidence="2" type="ORF">KFE25_002701</name>
</gene>
<feature type="region of interest" description="Disordered" evidence="1">
    <location>
        <begin position="280"/>
        <end position="315"/>
    </location>
</feature>
<accession>A0A8J5XRS0</accession>
<feature type="compositionally biased region" description="Basic and acidic residues" evidence="1">
    <location>
        <begin position="172"/>
        <end position="185"/>
    </location>
</feature>
<organism evidence="2 3">
    <name type="scientific">Diacronema lutheri</name>
    <name type="common">Unicellular marine alga</name>
    <name type="synonym">Monochrysis lutheri</name>
    <dbReference type="NCBI Taxonomy" id="2081491"/>
    <lineage>
        <taxon>Eukaryota</taxon>
        <taxon>Haptista</taxon>
        <taxon>Haptophyta</taxon>
        <taxon>Pavlovophyceae</taxon>
        <taxon>Pavlovales</taxon>
        <taxon>Pavlovaceae</taxon>
        <taxon>Diacronema</taxon>
    </lineage>
</organism>
<reference evidence="2" key="1">
    <citation type="submission" date="2021-05" db="EMBL/GenBank/DDBJ databases">
        <title>The genome of the haptophyte Pavlova lutheri (Diacronema luteri, Pavlovales) - a model for lipid biosynthesis in eukaryotic algae.</title>
        <authorList>
            <person name="Hulatt C.J."/>
            <person name="Posewitz M.C."/>
        </authorList>
    </citation>
    <scope>NUCLEOTIDE SEQUENCE</scope>
    <source>
        <strain evidence="2">NIVA-4/92</strain>
    </source>
</reference>
<name>A0A8J5XRS0_DIALT</name>
<evidence type="ECO:0000256" key="1">
    <source>
        <dbReference type="SAM" id="MobiDB-lite"/>
    </source>
</evidence>
<comment type="caution">
    <text evidence="2">The sequence shown here is derived from an EMBL/GenBank/DDBJ whole genome shotgun (WGS) entry which is preliminary data.</text>
</comment>
<proteinExistence type="predicted"/>
<dbReference type="EMBL" id="JAGTXO010000010">
    <property type="protein sequence ID" value="KAG8465394.1"/>
    <property type="molecule type" value="Genomic_DNA"/>
</dbReference>
<feature type="region of interest" description="Disordered" evidence="1">
    <location>
        <begin position="172"/>
        <end position="191"/>
    </location>
</feature>
<feature type="compositionally biased region" description="Basic and acidic residues" evidence="1">
    <location>
        <begin position="288"/>
        <end position="311"/>
    </location>
</feature>
<evidence type="ECO:0000313" key="3">
    <source>
        <dbReference type="Proteomes" id="UP000751190"/>
    </source>
</evidence>
<keyword evidence="3" id="KW-1185">Reference proteome</keyword>
<dbReference type="Proteomes" id="UP000751190">
    <property type="component" value="Unassembled WGS sequence"/>
</dbReference>
<dbReference type="AlphaFoldDB" id="A0A8J5XRS0"/>
<sequence length="649" mass="71111">MITDIIRATTTTSTSAIAMAAAVVDAQRALVALPGNEYDDFGREATSIVDFRIAAFSRLISSRPSEGELAVEKARFDALAMAAASRWRHGGLARGVDAWRAHVRAARRRRDAQWAVHAVRVQLATHEEAAALRAHYERRIETLACRAAVRRWVRYCTVGVGLAFLRFRAGRRPSDQHGDEARGEGEPPLPRALRVERRSASGWLSSLALRATMRVWRRAGQRPRAHWRRLVRTAIARTRLGAATDRHEGATSQSPRGIVTAPFDAGSERVARVLVLGTPGLPATAPRPRAERADGAGAERARSPETREHARSPVVRQRASLAQAEAHASARALRWAATCWRRKALRWEESVRAFLAAALGWRARAAHTAIAHWAWRGEEATARAELTADWRRASSLRSALRACAALARARQRAVAHMASARAHAALRALARWVRAAGARRARGGRSHTEASGGRARALAMEGRRRARARAHAWLKWLPLALPAPSLAQAERRAVARRARVTRCTRAWRSRAHVRRLALWALAFDARVRAMRSLLRAMASREGRARAAARLALAARAAHARAARTRGVLALALAAARATRALLGRRARVGAAFRRLRTRAHERCARVGAALEAELAARLCAAALGLNTLARTAAERGRERAAGRTIAQLS</sequence>
<evidence type="ECO:0000313" key="2">
    <source>
        <dbReference type="EMBL" id="KAG8465394.1"/>
    </source>
</evidence>